<dbReference type="EnsemblPlants" id="MELO3C032447.2.1">
    <property type="protein sequence ID" value="MELO3C032447.2.1"/>
    <property type="gene ID" value="MELO3C032447.2"/>
</dbReference>
<evidence type="ECO:0000313" key="1">
    <source>
        <dbReference type="EnsemblPlants" id="MELO3C032447.2.1"/>
    </source>
</evidence>
<name>A0A9I9EDW9_CUCME</name>
<accession>A0A9I9EDW9</accession>
<proteinExistence type="predicted"/>
<dbReference type="AlphaFoldDB" id="A0A9I9EDW9"/>
<protein>
    <submittedName>
        <fullName evidence="1">Uncharacterized protein</fullName>
    </submittedName>
</protein>
<organism evidence="1">
    <name type="scientific">Cucumis melo</name>
    <name type="common">Muskmelon</name>
    <dbReference type="NCBI Taxonomy" id="3656"/>
    <lineage>
        <taxon>Eukaryota</taxon>
        <taxon>Viridiplantae</taxon>
        <taxon>Streptophyta</taxon>
        <taxon>Embryophyta</taxon>
        <taxon>Tracheophyta</taxon>
        <taxon>Spermatophyta</taxon>
        <taxon>Magnoliopsida</taxon>
        <taxon>eudicotyledons</taxon>
        <taxon>Gunneridae</taxon>
        <taxon>Pentapetalae</taxon>
        <taxon>rosids</taxon>
        <taxon>fabids</taxon>
        <taxon>Cucurbitales</taxon>
        <taxon>Cucurbitaceae</taxon>
        <taxon>Benincaseae</taxon>
        <taxon>Cucumis</taxon>
    </lineage>
</organism>
<reference evidence="1" key="1">
    <citation type="submission" date="2023-03" db="UniProtKB">
        <authorList>
            <consortium name="EnsemblPlants"/>
        </authorList>
    </citation>
    <scope>IDENTIFICATION</scope>
</reference>
<sequence length="210" mass="24137">MFVMSRIVPANLEEKIARHATIAPQSLSCRRFVWTTARCAVFRSDRSSSPHLIVVSFGQQIVASLHHRFVARSVVFVFVPKSVVFVPRFIVPKSVVFVPRFIVDSLYSDRCIEKAPLYWGITVDGYELYSGIVLISFRMWIFCRALASCVLFQPFLQKFVEEFELPEGTRSEVLSLTFGLYAHDAAEFDIFRSNYVFVFAARVSLKFLRN</sequence>
<dbReference type="Gramene" id="MELO3C032447.2.1">
    <property type="protein sequence ID" value="MELO3C032447.2.1"/>
    <property type="gene ID" value="MELO3C032447.2"/>
</dbReference>